<keyword evidence="4 7" id="KW-0812">Transmembrane</keyword>
<dbReference type="PANTHER" id="PTHR40043">
    <property type="entry name" value="UPF0719 INNER MEMBRANE PROTEIN YJFL"/>
    <property type="match status" value="1"/>
</dbReference>
<name>A0A9X0R1P8_9PROT</name>
<dbReference type="Pfam" id="PF03994">
    <property type="entry name" value="DUF350"/>
    <property type="match status" value="1"/>
</dbReference>
<protein>
    <submittedName>
        <fullName evidence="8">DUF350 domain-containing protein</fullName>
    </submittedName>
</protein>
<evidence type="ECO:0000313" key="9">
    <source>
        <dbReference type="Proteomes" id="UP000600101"/>
    </source>
</evidence>
<evidence type="ECO:0000256" key="6">
    <source>
        <dbReference type="ARBA" id="ARBA00023136"/>
    </source>
</evidence>
<dbReference type="GO" id="GO:0005886">
    <property type="term" value="C:plasma membrane"/>
    <property type="evidence" value="ECO:0007669"/>
    <property type="project" value="UniProtKB-SubCell"/>
</dbReference>
<comment type="caution">
    <text evidence="8">The sequence shown here is derived from an EMBL/GenBank/DDBJ whole genome shotgun (WGS) entry which is preliminary data.</text>
</comment>
<keyword evidence="9" id="KW-1185">Reference proteome</keyword>
<dbReference type="AlphaFoldDB" id="A0A9X0R1P8"/>
<evidence type="ECO:0000256" key="2">
    <source>
        <dbReference type="ARBA" id="ARBA00005779"/>
    </source>
</evidence>
<sequence>MDSILETLSIGLPVLVLQAGVTLALLAIGVGCYMALTPFHEMRLVRQGNVAGGIVLTGSIVALAIPLAATLATSLLTLDILLWGVVAVVLQLLAFGVTAALFRPLRRMIEEGNAAAASVVAGIQIAVALINAGAMAG</sequence>
<feature type="transmembrane region" description="Helical" evidence="7">
    <location>
        <begin position="48"/>
        <end position="68"/>
    </location>
</feature>
<organism evidence="8 9">
    <name type="scientific">Siccirubricoccus deserti</name>
    <dbReference type="NCBI Taxonomy" id="2013562"/>
    <lineage>
        <taxon>Bacteria</taxon>
        <taxon>Pseudomonadati</taxon>
        <taxon>Pseudomonadota</taxon>
        <taxon>Alphaproteobacteria</taxon>
        <taxon>Acetobacterales</taxon>
        <taxon>Roseomonadaceae</taxon>
        <taxon>Siccirubricoccus</taxon>
    </lineage>
</organism>
<comment type="similarity">
    <text evidence="2">Belongs to the UPF0719 family.</text>
</comment>
<dbReference type="EMBL" id="JACOMF010000025">
    <property type="protein sequence ID" value="MBC4017213.1"/>
    <property type="molecule type" value="Genomic_DNA"/>
</dbReference>
<gene>
    <name evidence="8" type="ORF">H7965_18040</name>
</gene>
<evidence type="ECO:0000313" key="8">
    <source>
        <dbReference type="EMBL" id="MBC4017213.1"/>
    </source>
</evidence>
<keyword evidence="6 7" id="KW-0472">Membrane</keyword>
<evidence type="ECO:0000256" key="3">
    <source>
        <dbReference type="ARBA" id="ARBA00022475"/>
    </source>
</evidence>
<dbReference type="Proteomes" id="UP000600101">
    <property type="component" value="Unassembled WGS sequence"/>
</dbReference>
<feature type="transmembrane region" description="Helical" evidence="7">
    <location>
        <begin position="12"/>
        <end position="36"/>
    </location>
</feature>
<evidence type="ECO:0000256" key="1">
    <source>
        <dbReference type="ARBA" id="ARBA00004651"/>
    </source>
</evidence>
<feature type="transmembrane region" description="Helical" evidence="7">
    <location>
        <begin position="80"/>
        <end position="102"/>
    </location>
</feature>
<proteinExistence type="inferred from homology"/>
<evidence type="ECO:0000256" key="4">
    <source>
        <dbReference type="ARBA" id="ARBA00022692"/>
    </source>
</evidence>
<reference evidence="8" key="1">
    <citation type="submission" date="2020-08" db="EMBL/GenBank/DDBJ databases">
        <authorList>
            <person name="Hu Y."/>
            <person name="Nguyen S.V."/>
            <person name="Li F."/>
            <person name="Fanning S."/>
        </authorList>
    </citation>
    <scope>NUCLEOTIDE SEQUENCE</scope>
    <source>
        <strain evidence="8">SYSU D8009</strain>
    </source>
</reference>
<feature type="transmembrane region" description="Helical" evidence="7">
    <location>
        <begin position="114"/>
        <end position="136"/>
    </location>
</feature>
<accession>A0A9X0R1P8</accession>
<dbReference type="InterPro" id="IPR007140">
    <property type="entry name" value="DUF350"/>
</dbReference>
<dbReference type="PANTHER" id="PTHR40043:SF1">
    <property type="entry name" value="UPF0719 INNER MEMBRANE PROTEIN YJFL"/>
    <property type="match status" value="1"/>
</dbReference>
<keyword evidence="5 7" id="KW-1133">Transmembrane helix</keyword>
<comment type="subcellular location">
    <subcellularLocation>
        <location evidence="1">Cell membrane</location>
        <topology evidence="1">Multi-pass membrane protein</topology>
    </subcellularLocation>
</comment>
<keyword evidence="3" id="KW-1003">Cell membrane</keyword>
<dbReference type="RefSeq" id="WP_186771978.1">
    <property type="nucleotide sequence ID" value="NZ_JACOMF010000025.1"/>
</dbReference>
<evidence type="ECO:0000256" key="7">
    <source>
        <dbReference type="SAM" id="Phobius"/>
    </source>
</evidence>
<evidence type="ECO:0000256" key="5">
    <source>
        <dbReference type="ARBA" id="ARBA00022989"/>
    </source>
</evidence>